<feature type="domain" description="Scytalone dehydratase-like protein Arp1 N-terminal" evidence="3">
    <location>
        <begin position="58"/>
        <end position="162"/>
    </location>
</feature>
<keyword evidence="1" id="KW-0732">Signal</keyword>
<evidence type="ECO:0000256" key="1">
    <source>
        <dbReference type="SAM" id="SignalP"/>
    </source>
</evidence>
<dbReference type="InterPro" id="IPR058329">
    <property type="entry name" value="Arp1_N"/>
</dbReference>
<evidence type="ECO:0000313" key="4">
    <source>
        <dbReference type="EMBL" id="KAG9195580.1"/>
    </source>
</evidence>
<evidence type="ECO:0008006" key="6">
    <source>
        <dbReference type="Google" id="ProtNLM"/>
    </source>
</evidence>
<gene>
    <name evidence="4" type="ORF">G6011_00701</name>
</gene>
<dbReference type="PANTHER" id="PTHR46310:SF7">
    <property type="entry name" value="AMIDASE 1"/>
    <property type="match status" value="1"/>
</dbReference>
<evidence type="ECO:0000259" key="2">
    <source>
        <dbReference type="Pfam" id="PF01425"/>
    </source>
</evidence>
<feature type="domain" description="Amidase" evidence="2">
    <location>
        <begin position="207"/>
        <end position="365"/>
    </location>
</feature>
<dbReference type="SUPFAM" id="SSF75304">
    <property type="entry name" value="Amidase signature (AS) enzymes"/>
    <property type="match status" value="1"/>
</dbReference>
<dbReference type="Proteomes" id="UP001199106">
    <property type="component" value="Unassembled WGS sequence"/>
</dbReference>
<feature type="signal peptide" evidence="1">
    <location>
        <begin position="1"/>
        <end position="18"/>
    </location>
</feature>
<dbReference type="InterPro" id="IPR023631">
    <property type="entry name" value="Amidase_dom"/>
</dbReference>
<accession>A0AAD4NVZ3</accession>
<dbReference type="Gene3D" id="3.90.1300.10">
    <property type="entry name" value="Amidase signature (AS) domain"/>
    <property type="match status" value="1"/>
</dbReference>
<sequence>MVFQVVIFWMVLLPTVLSLEQALRITGTTAYLNEITYWIPPDTIGSLPNDVATPLFEADAIAAGSFLPLTVISAGPADYSETSLEQDFSRFRTRDDVWSEGFANVVYLQATHPRHGSFEAFPERTKGKRTVLLAPERANESLPEGPYFLSSQGSIHRAYRLFSDHQEAFIESVYTDPAGKHSVLPAHIAGHGLTIAVPSRLYYRPTATKPLAGMRLGVKDIFDISGIKTGNGNRAWYNLYPPANATAPAVQRLLDAGAIIVGKQKTAQFANGEYATADWIDYHSPFNPRGDGYQDPNFSSAGAGTSVASYDWLDFALGSDTGGSIRGPARVNGVYGLRPSHGAAPLQFTLPLAPELDTAALIVRDPLLLRDAATALYALPRNRSHGPFPTQLLIENYPTTGLTNETITILGQFLNKVKGVLGIEKTDWFNISTTWQESRPLSAPKDLQALLGNTYTTIISQRQTELVRDPFYNKYTHLHEGRLPAVNPVPMVRWAFGDALPPTALADALRNKTVFMNWFQDHVLKEDRQTFH</sequence>
<comment type="caution">
    <text evidence="4">The sequence shown here is derived from an EMBL/GenBank/DDBJ whole genome shotgun (WGS) entry which is preliminary data.</text>
</comment>
<dbReference type="InterPro" id="IPR036928">
    <property type="entry name" value="AS_sf"/>
</dbReference>
<dbReference type="Pfam" id="PF26053">
    <property type="entry name" value="DUF8016"/>
    <property type="match status" value="1"/>
</dbReference>
<keyword evidence="5" id="KW-1185">Reference proteome</keyword>
<dbReference type="AlphaFoldDB" id="A0AAD4NVZ3"/>
<dbReference type="EMBL" id="JAANER010000001">
    <property type="protein sequence ID" value="KAG9195580.1"/>
    <property type="molecule type" value="Genomic_DNA"/>
</dbReference>
<evidence type="ECO:0000259" key="3">
    <source>
        <dbReference type="Pfam" id="PF26053"/>
    </source>
</evidence>
<reference evidence="4" key="1">
    <citation type="submission" date="2021-07" db="EMBL/GenBank/DDBJ databases">
        <title>Genome Resource of American Ginseng Black Spot Pathogen Alternaria panax.</title>
        <authorList>
            <person name="Qiu C."/>
            <person name="Wang W."/>
            <person name="Liu Z."/>
        </authorList>
    </citation>
    <scope>NUCLEOTIDE SEQUENCE</scope>
    <source>
        <strain evidence="4">BNCC115425</strain>
    </source>
</reference>
<dbReference type="PANTHER" id="PTHR46310">
    <property type="entry name" value="AMIDASE 1"/>
    <property type="match status" value="1"/>
</dbReference>
<protein>
    <recommendedName>
        <fullName evidence="6">Amidase domain-containing protein</fullName>
    </recommendedName>
</protein>
<feature type="chain" id="PRO_5042156879" description="Amidase domain-containing protein" evidence="1">
    <location>
        <begin position="19"/>
        <end position="532"/>
    </location>
</feature>
<organism evidence="4 5">
    <name type="scientific">Alternaria panax</name>
    <dbReference type="NCBI Taxonomy" id="48097"/>
    <lineage>
        <taxon>Eukaryota</taxon>
        <taxon>Fungi</taxon>
        <taxon>Dikarya</taxon>
        <taxon>Ascomycota</taxon>
        <taxon>Pezizomycotina</taxon>
        <taxon>Dothideomycetes</taxon>
        <taxon>Pleosporomycetidae</taxon>
        <taxon>Pleosporales</taxon>
        <taxon>Pleosporineae</taxon>
        <taxon>Pleosporaceae</taxon>
        <taxon>Alternaria</taxon>
        <taxon>Alternaria sect. Panax</taxon>
    </lineage>
</organism>
<evidence type="ECO:0000313" key="5">
    <source>
        <dbReference type="Proteomes" id="UP001199106"/>
    </source>
</evidence>
<name>A0AAD4NVZ3_9PLEO</name>
<dbReference type="Pfam" id="PF01425">
    <property type="entry name" value="Amidase"/>
    <property type="match status" value="1"/>
</dbReference>
<proteinExistence type="predicted"/>